<reference evidence="2 3" key="1">
    <citation type="submission" date="2013-11" db="EMBL/GenBank/DDBJ databases">
        <title>Opisthorchis viverrini - life in the bile duct.</title>
        <authorList>
            <person name="Young N.D."/>
            <person name="Nagarajan N."/>
            <person name="Lin S.J."/>
            <person name="Korhonen P.K."/>
            <person name="Jex A.R."/>
            <person name="Hall R.S."/>
            <person name="Safavi-Hemami H."/>
            <person name="Kaewkong W."/>
            <person name="Bertrand D."/>
            <person name="Gao S."/>
            <person name="Seet Q."/>
            <person name="Wongkham S."/>
            <person name="Teh B.T."/>
            <person name="Wongkham C."/>
            <person name="Intapan P.M."/>
            <person name="Maleewong W."/>
            <person name="Yang X."/>
            <person name="Hu M."/>
            <person name="Wang Z."/>
            <person name="Hofmann A."/>
            <person name="Sternberg P.W."/>
            <person name="Tan P."/>
            <person name="Wang J."/>
            <person name="Gasser R.B."/>
        </authorList>
    </citation>
    <scope>NUCLEOTIDE SEQUENCE [LARGE SCALE GENOMIC DNA]</scope>
</reference>
<proteinExistence type="predicted"/>
<dbReference type="EMBL" id="KL596745">
    <property type="protein sequence ID" value="KER26532.1"/>
    <property type="molecule type" value="Genomic_DNA"/>
</dbReference>
<dbReference type="AlphaFoldDB" id="A0A074ZL66"/>
<sequence length="124" mass="13634">MSQPTQLLVLDTFFNGSIRCTTGNALSNHLVTDTPTPTHTSYGSEGTIVEHLETFQFRCLNRSSLTVIHTTQQPSLDTHVTSDYGINHSDTIDYYYNDDDDDDDDDRGGGDDGDKSSLSTEAPV</sequence>
<dbReference type="KEGG" id="ovi:T265_06250"/>
<feature type="region of interest" description="Disordered" evidence="1">
    <location>
        <begin position="77"/>
        <end position="124"/>
    </location>
</feature>
<dbReference type="GeneID" id="20320432"/>
<accession>A0A074ZL66</accession>
<evidence type="ECO:0000313" key="3">
    <source>
        <dbReference type="Proteomes" id="UP000054324"/>
    </source>
</evidence>
<dbReference type="STRING" id="6198.A0A074ZL66"/>
<protein>
    <submittedName>
        <fullName evidence="2">Uncharacterized protein</fullName>
    </submittedName>
</protein>
<name>A0A074ZL66_OPIVI</name>
<dbReference type="CTD" id="20320432"/>
<keyword evidence="3" id="KW-1185">Reference proteome</keyword>
<evidence type="ECO:0000256" key="1">
    <source>
        <dbReference type="SAM" id="MobiDB-lite"/>
    </source>
</evidence>
<organism evidence="2 3">
    <name type="scientific">Opisthorchis viverrini</name>
    <name type="common">Southeast Asian liver fluke</name>
    <dbReference type="NCBI Taxonomy" id="6198"/>
    <lineage>
        <taxon>Eukaryota</taxon>
        <taxon>Metazoa</taxon>
        <taxon>Spiralia</taxon>
        <taxon>Lophotrochozoa</taxon>
        <taxon>Platyhelminthes</taxon>
        <taxon>Trematoda</taxon>
        <taxon>Digenea</taxon>
        <taxon>Opisthorchiida</taxon>
        <taxon>Opisthorchiata</taxon>
        <taxon>Opisthorchiidae</taxon>
        <taxon>Opisthorchis</taxon>
    </lineage>
</organism>
<gene>
    <name evidence="2" type="ORF">T265_06250</name>
</gene>
<dbReference type="RefSeq" id="XP_009169724.1">
    <property type="nucleotide sequence ID" value="XM_009171460.1"/>
</dbReference>
<feature type="compositionally biased region" description="Acidic residues" evidence="1">
    <location>
        <begin position="96"/>
        <end position="106"/>
    </location>
</feature>
<evidence type="ECO:0000313" key="2">
    <source>
        <dbReference type="EMBL" id="KER26532.1"/>
    </source>
</evidence>
<dbReference type="Proteomes" id="UP000054324">
    <property type="component" value="Unassembled WGS sequence"/>
</dbReference>